<keyword evidence="1" id="KW-0472">Membrane</keyword>
<evidence type="ECO:0000313" key="3">
    <source>
        <dbReference type="Proteomes" id="UP000050514"/>
    </source>
</evidence>
<dbReference type="RefSeq" id="WP_061919425.1">
    <property type="nucleotide sequence ID" value="NZ_DF967971.1"/>
</dbReference>
<keyword evidence="1" id="KW-1133">Transmembrane helix</keyword>
<gene>
    <name evidence="2" type="ORF">AC812_06820</name>
</gene>
<evidence type="ECO:0008006" key="4">
    <source>
        <dbReference type="Google" id="ProtNLM"/>
    </source>
</evidence>
<dbReference type="InterPro" id="IPR025098">
    <property type="entry name" value="DUF4013"/>
</dbReference>
<reference evidence="2 3" key="1">
    <citation type="submission" date="2015-07" db="EMBL/GenBank/DDBJ databases">
        <title>Draft genome of Bellilinea caldifistulae DSM 17877.</title>
        <authorList>
            <person name="Hemp J."/>
            <person name="Ward L.M."/>
            <person name="Pace L.A."/>
            <person name="Fischer W.W."/>
        </authorList>
    </citation>
    <scope>NUCLEOTIDE SEQUENCE [LARGE SCALE GENOMIC DNA]</scope>
    <source>
        <strain evidence="2 3">GOMI-1</strain>
    </source>
</reference>
<evidence type="ECO:0000256" key="1">
    <source>
        <dbReference type="SAM" id="Phobius"/>
    </source>
</evidence>
<feature type="transmembrane region" description="Helical" evidence="1">
    <location>
        <begin position="71"/>
        <end position="92"/>
    </location>
</feature>
<organism evidence="2 3">
    <name type="scientific">Bellilinea caldifistulae</name>
    <dbReference type="NCBI Taxonomy" id="360411"/>
    <lineage>
        <taxon>Bacteria</taxon>
        <taxon>Bacillati</taxon>
        <taxon>Chloroflexota</taxon>
        <taxon>Anaerolineae</taxon>
        <taxon>Anaerolineales</taxon>
        <taxon>Anaerolineaceae</taxon>
        <taxon>Bellilinea</taxon>
    </lineage>
</organism>
<proteinExistence type="predicted"/>
<comment type="caution">
    <text evidence="2">The sequence shown here is derived from an EMBL/GenBank/DDBJ whole genome shotgun (WGS) entry which is preliminary data.</text>
</comment>
<dbReference type="EMBL" id="LGHJ01000012">
    <property type="protein sequence ID" value="KPL76364.1"/>
    <property type="molecule type" value="Genomic_DNA"/>
</dbReference>
<accession>A0A0P6Y430</accession>
<feature type="transmembrane region" description="Helical" evidence="1">
    <location>
        <begin position="104"/>
        <end position="131"/>
    </location>
</feature>
<dbReference type="Pfam" id="PF13197">
    <property type="entry name" value="DUF4013"/>
    <property type="match status" value="1"/>
</dbReference>
<dbReference type="AlphaFoldDB" id="A0A0P6Y430"/>
<evidence type="ECO:0000313" key="2">
    <source>
        <dbReference type="EMBL" id="KPL76364.1"/>
    </source>
</evidence>
<dbReference type="Proteomes" id="UP000050514">
    <property type="component" value="Unassembled WGS sequence"/>
</dbReference>
<dbReference type="OrthoDB" id="9799578at2"/>
<feature type="transmembrane region" description="Helical" evidence="1">
    <location>
        <begin position="20"/>
        <end position="42"/>
    </location>
</feature>
<keyword evidence="3" id="KW-1185">Reference proteome</keyword>
<keyword evidence="1" id="KW-0812">Transmembrane</keyword>
<feature type="transmembrane region" description="Helical" evidence="1">
    <location>
        <begin position="163"/>
        <end position="193"/>
    </location>
</feature>
<name>A0A0P6Y430_9CHLR</name>
<sequence>MDFGLAFSYVFQDKDWLRKVGIVALISLIPILGQLVLIGWSLNITKRVIDRHPEPLPEVDFGGDLARGFSAFVIGFVYSLPITLFALVFGILDSVVAGQSSSDAANTLIAILSLCFGLFAFLYGIAIAIVLPAAYGNYIAKGNLSAGFALGEVFGLVRANIGAYLIVLLGSFVGGLIAPLGTILCVVGVILTYTYTVAVMGHLYGQAYNAATQNRVVVSAAG</sequence>
<protein>
    <recommendedName>
        <fullName evidence="4">DUF4013 domain-containing protein</fullName>
    </recommendedName>
</protein>